<dbReference type="OrthoDB" id="5956991at2"/>
<dbReference type="RefSeq" id="WP_135984055.1">
    <property type="nucleotide sequence ID" value="NZ_JAASQM010000002.1"/>
</dbReference>
<keyword evidence="1" id="KW-0732">Signal</keyword>
<protein>
    <submittedName>
        <fullName evidence="2">Uncharacterized protein</fullName>
    </submittedName>
</protein>
<evidence type="ECO:0000256" key="1">
    <source>
        <dbReference type="SAM" id="SignalP"/>
    </source>
</evidence>
<evidence type="ECO:0000313" key="3">
    <source>
        <dbReference type="Proteomes" id="UP000309848"/>
    </source>
</evidence>
<comment type="caution">
    <text evidence="2">The sequence shown here is derived from an EMBL/GenBank/DDBJ whole genome shotgun (WGS) entry which is preliminary data.</text>
</comment>
<name>A0A4S1WJF6_9SPHN</name>
<feature type="chain" id="PRO_5020740077" evidence="1">
    <location>
        <begin position="24"/>
        <end position="134"/>
    </location>
</feature>
<dbReference type="EMBL" id="SRXU01000003">
    <property type="protein sequence ID" value="TGX43331.1"/>
    <property type="molecule type" value="Genomic_DNA"/>
</dbReference>
<sequence length="134" mass="14314">MPKLIPSLILGAAIAVAPASAIARDTPEVQLARLLEGRVAGQPTDCISLTSARSSHVIPGKAIVYEVGGRLYVNEPRSGASSLRDDDLLVTRTIGSQLCRLDSVNLVDRTARFPRGFVTLGQFVPYSKVKAEAR</sequence>
<dbReference type="AlphaFoldDB" id="A0A4S1WJF6"/>
<proteinExistence type="predicted"/>
<keyword evidence="3" id="KW-1185">Reference proteome</keyword>
<evidence type="ECO:0000313" key="2">
    <source>
        <dbReference type="EMBL" id="TGX43331.1"/>
    </source>
</evidence>
<dbReference type="Proteomes" id="UP000309848">
    <property type="component" value="Unassembled WGS sequence"/>
</dbReference>
<reference evidence="2 3" key="1">
    <citation type="submission" date="2019-04" db="EMBL/GenBank/DDBJ databases">
        <title>Sphingomonas psychrotolerans sp. nov., isolated from soil in the Tianshan Mountains, Xinjiang, China.</title>
        <authorList>
            <person name="Luo Y."/>
            <person name="Sheng H."/>
        </authorList>
    </citation>
    <scope>NUCLEOTIDE SEQUENCE [LARGE SCALE GENOMIC DNA]</scope>
    <source>
        <strain evidence="2 3">KIS18-15</strain>
    </source>
</reference>
<gene>
    <name evidence="2" type="ORF">E5A74_09215</name>
</gene>
<feature type="signal peptide" evidence="1">
    <location>
        <begin position="1"/>
        <end position="23"/>
    </location>
</feature>
<accession>A0A4S1WJF6</accession>
<organism evidence="2 3">
    <name type="scientific">Sphingomonas naasensis</name>
    <dbReference type="NCBI Taxonomy" id="1344951"/>
    <lineage>
        <taxon>Bacteria</taxon>
        <taxon>Pseudomonadati</taxon>
        <taxon>Pseudomonadota</taxon>
        <taxon>Alphaproteobacteria</taxon>
        <taxon>Sphingomonadales</taxon>
        <taxon>Sphingomonadaceae</taxon>
        <taxon>Sphingomonas</taxon>
    </lineage>
</organism>